<evidence type="ECO:0000313" key="1">
    <source>
        <dbReference type="EMBL" id="GFR31221.1"/>
    </source>
</evidence>
<keyword evidence="2" id="KW-1185">Reference proteome</keyword>
<dbReference type="EMBL" id="BMAO01019549">
    <property type="protein sequence ID" value="GFR31221.1"/>
    <property type="molecule type" value="Genomic_DNA"/>
</dbReference>
<keyword evidence="1" id="KW-0347">Helicase</keyword>
<protein>
    <submittedName>
        <fullName evidence="1">SF3 helicase domain-containing protein</fullName>
    </submittedName>
</protein>
<reference evidence="1" key="1">
    <citation type="submission" date="2020-07" db="EMBL/GenBank/DDBJ databases">
        <title>Multicomponent nature underlies the extraordinary mechanical properties of spider dragline silk.</title>
        <authorList>
            <person name="Kono N."/>
            <person name="Nakamura H."/>
            <person name="Mori M."/>
            <person name="Yoshida Y."/>
            <person name="Ohtoshi R."/>
            <person name="Malay A.D."/>
            <person name="Moran D.A.P."/>
            <person name="Tomita M."/>
            <person name="Numata K."/>
            <person name="Arakawa K."/>
        </authorList>
    </citation>
    <scope>NUCLEOTIDE SEQUENCE</scope>
</reference>
<organism evidence="1 2">
    <name type="scientific">Trichonephila clavata</name>
    <name type="common">Joro spider</name>
    <name type="synonym">Nephila clavata</name>
    <dbReference type="NCBI Taxonomy" id="2740835"/>
    <lineage>
        <taxon>Eukaryota</taxon>
        <taxon>Metazoa</taxon>
        <taxon>Ecdysozoa</taxon>
        <taxon>Arthropoda</taxon>
        <taxon>Chelicerata</taxon>
        <taxon>Arachnida</taxon>
        <taxon>Araneae</taxon>
        <taxon>Araneomorphae</taxon>
        <taxon>Entelegynae</taxon>
        <taxon>Araneoidea</taxon>
        <taxon>Nephilidae</taxon>
        <taxon>Trichonephila</taxon>
    </lineage>
</organism>
<evidence type="ECO:0000313" key="2">
    <source>
        <dbReference type="Proteomes" id="UP000887116"/>
    </source>
</evidence>
<keyword evidence="1" id="KW-0378">Hydrolase</keyword>
<sequence length="87" mass="9999">EVTQKFSISAVISTITSDINMERKTIQMDRHKWFIRTEDGLLDILTGQVGGTVPELFLSDRKLGVEFSRTELLHLYNTPQSWKLCTI</sequence>
<comment type="caution">
    <text evidence="1">The sequence shown here is derived from an EMBL/GenBank/DDBJ whole genome shotgun (WGS) entry which is preliminary data.</text>
</comment>
<keyword evidence="1" id="KW-0067">ATP-binding</keyword>
<dbReference type="Proteomes" id="UP000887116">
    <property type="component" value="Unassembled WGS sequence"/>
</dbReference>
<gene>
    <name evidence="1" type="primary">AVEN_261776_1</name>
    <name evidence="1" type="ORF">TNCT_319201</name>
</gene>
<dbReference type="AlphaFoldDB" id="A0A8X6K4X4"/>
<dbReference type="GO" id="GO:0004386">
    <property type="term" value="F:helicase activity"/>
    <property type="evidence" value="ECO:0007669"/>
    <property type="project" value="UniProtKB-KW"/>
</dbReference>
<name>A0A8X6K4X4_TRICU</name>
<proteinExistence type="predicted"/>
<accession>A0A8X6K4X4</accession>
<feature type="non-terminal residue" evidence="1">
    <location>
        <position position="1"/>
    </location>
</feature>
<keyword evidence="1" id="KW-0547">Nucleotide-binding</keyword>